<dbReference type="InParanoid" id="K1QAQ3"/>
<dbReference type="HOGENOM" id="CLU_472709_0_0_1"/>
<dbReference type="InterPro" id="IPR051355">
    <property type="entry name" value="Notch/Slit_guidance"/>
</dbReference>
<dbReference type="PANTHER" id="PTHR45836:SF13">
    <property type="entry name" value="PROTEIN CRUMBS"/>
    <property type="match status" value="1"/>
</dbReference>
<dbReference type="InterPro" id="IPR009030">
    <property type="entry name" value="Growth_fac_rcpt_cys_sf"/>
</dbReference>
<dbReference type="SUPFAM" id="SSF49854">
    <property type="entry name" value="Spermadhesin, CUB domain"/>
    <property type="match status" value="1"/>
</dbReference>
<keyword evidence="4 5" id="KW-1015">Disulfide bond</keyword>
<dbReference type="PROSITE" id="PS00022">
    <property type="entry name" value="EGF_1"/>
    <property type="match status" value="2"/>
</dbReference>
<feature type="domain" description="EGF-like" evidence="8">
    <location>
        <begin position="203"/>
        <end position="237"/>
    </location>
</feature>
<evidence type="ECO:0000256" key="5">
    <source>
        <dbReference type="PROSITE-ProRule" id="PRU00076"/>
    </source>
</evidence>
<dbReference type="SUPFAM" id="SSF57184">
    <property type="entry name" value="Growth factor receptor domain"/>
    <property type="match status" value="1"/>
</dbReference>
<dbReference type="GO" id="GO:0043235">
    <property type="term" value="C:receptor complex"/>
    <property type="evidence" value="ECO:0007669"/>
    <property type="project" value="TreeGrafter"/>
</dbReference>
<evidence type="ECO:0000256" key="3">
    <source>
        <dbReference type="ARBA" id="ARBA00022737"/>
    </source>
</evidence>
<evidence type="ECO:0000313" key="9">
    <source>
        <dbReference type="EMBL" id="EKC25925.1"/>
    </source>
</evidence>
<keyword evidence="7" id="KW-0812">Transmembrane</keyword>
<keyword evidence="2" id="KW-0732">Signal</keyword>
<dbReference type="PROSITE" id="PS01187">
    <property type="entry name" value="EGF_CA"/>
    <property type="match status" value="2"/>
</dbReference>
<name>K1QAQ3_MAGGI</name>
<feature type="disulfide bond" evidence="5">
    <location>
        <begin position="227"/>
        <end position="236"/>
    </location>
</feature>
<feature type="domain" description="EGF-like" evidence="8">
    <location>
        <begin position="326"/>
        <end position="356"/>
    </location>
</feature>
<keyword evidence="7" id="KW-0472">Membrane</keyword>
<evidence type="ECO:0000256" key="1">
    <source>
        <dbReference type="ARBA" id="ARBA00022536"/>
    </source>
</evidence>
<evidence type="ECO:0000259" key="8">
    <source>
        <dbReference type="PROSITE" id="PS50026"/>
    </source>
</evidence>
<accession>K1QAQ3</accession>
<dbReference type="InterPro" id="IPR000152">
    <property type="entry name" value="EGF-type_Asp/Asn_hydroxyl_site"/>
</dbReference>
<dbReference type="Gene3D" id="2.10.25.10">
    <property type="entry name" value="Laminin"/>
    <property type="match status" value="5"/>
</dbReference>
<feature type="region of interest" description="Disordered" evidence="6">
    <location>
        <begin position="548"/>
        <end position="577"/>
    </location>
</feature>
<feature type="compositionally biased region" description="Low complexity" evidence="6">
    <location>
        <begin position="554"/>
        <end position="564"/>
    </location>
</feature>
<dbReference type="InterPro" id="IPR018097">
    <property type="entry name" value="EGF_Ca-bd_CS"/>
</dbReference>
<sequence length="577" mass="64283">MKSRTCLSAATVEGITYAACQSLACIMILCVLLPFIVVLICMAENIHKCAEFYDHDNYIITNLHQNGSKPTTVNQTCNYEIVAPLGQQVEIVFDVFFNFPVNCVPTTKPTQGIFISYTHYDNVTYYDVICNNKSSYLVRSVGRRLYLKFVMSGVSFSYRGTYYYVQPSDCIHYTCLNGGTCLTTNGKGFCICQSGFSGLACSECSNFTCYNGGSCVMSIDQRPSCACDIHFGGTHCEKSTNPCLSNPCHFGRCDIMTSVDTKRAQNAFVPSNLSKAKQSTTSIDKTTLITEHTLNDQINTISQERSINAWRCACYPGYTGVQCENNINECESSPCLQGQECIDGVNQYECSCNHCVFGLCVLDGTSIVCRCFPGFMGDNCSRNVNECDFNPCIHGDCVDFVNGYVCSCYENYTETMVSGEDFKRTMKMFMISKMVSLDNDTLLFNSSYNGEALYSCNRLCDERYCRQKYCEPELTKHLMDYEPKLEKKSQCHCSDTIKTEGICNITKDITGSEDKRSYLALYIAAAVSVFLIVLIPGSAYFFVKRSKQSRGKPSVSIRPQSSSSATTRSHEGDTCEP</sequence>
<reference evidence="9" key="1">
    <citation type="journal article" date="2012" name="Nature">
        <title>The oyster genome reveals stress adaptation and complexity of shell formation.</title>
        <authorList>
            <person name="Zhang G."/>
            <person name="Fang X."/>
            <person name="Guo X."/>
            <person name="Li L."/>
            <person name="Luo R."/>
            <person name="Xu F."/>
            <person name="Yang P."/>
            <person name="Zhang L."/>
            <person name="Wang X."/>
            <person name="Qi H."/>
            <person name="Xiong Z."/>
            <person name="Que H."/>
            <person name="Xie Y."/>
            <person name="Holland P.W."/>
            <person name="Paps J."/>
            <person name="Zhu Y."/>
            <person name="Wu F."/>
            <person name="Chen Y."/>
            <person name="Wang J."/>
            <person name="Peng C."/>
            <person name="Meng J."/>
            <person name="Yang L."/>
            <person name="Liu J."/>
            <person name="Wen B."/>
            <person name="Zhang N."/>
            <person name="Huang Z."/>
            <person name="Zhu Q."/>
            <person name="Feng Y."/>
            <person name="Mount A."/>
            <person name="Hedgecock D."/>
            <person name="Xu Z."/>
            <person name="Liu Y."/>
            <person name="Domazet-Loso T."/>
            <person name="Du Y."/>
            <person name="Sun X."/>
            <person name="Zhang S."/>
            <person name="Liu B."/>
            <person name="Cheng P."/>
            <person name="Jiang X."/>
            <person name="Li J."/>
            <person name="Fan D."/>
            <person name="Wang W."/>
            <person name="Fu W."/>
            <person name="Wang T."/>
            <person name="Wang B."/>
            <person name="Zhang J."/>
            <person name="Peng Z."/>
            <person name="Li Y."/>
            <person name="Li N."/>
            <person name="Wang J."/>
            <person name="Chen M."/>
            <person name="He Y."/>
            <person name="Tan F."/>
            <person name="Song X."/>
            <person name="Zheng Q."/>
            <person name="Huang R."/>
            <person name="Yang H."/>
            <person name="Du X."/>
            <person name="Chen L."/>
            <person name="Yang M."/>
            <person name="Gaffney P.M."/>
            <person name="Wang S."/>
            <person name="Luo L."/>
            <person name="She Z."/>
            <person name="Ming Y."/>
            <person name="Huang W."/>
            <person name="Zhang S."/>
            <person name="Huang B."/>
            <person name="Zhang Y."/>
            <person name="Qu T."/>
            <person name="Ni P."/>
            <person name="Miao G."/>
            <person name="Wang J."/>
            <person name="Wang Q."/>
            <person name="Steinberg C.E."/>
            <person name="Wang H."/>
            <person name="Li N."/>
            <person name="Qian L."/>
            <person name="Zhang G."/>
            <person name="Li Y."/>
            <person name="Yang H."/>
            <person name="Liu X."/>
            <person name="Wang J."/>
            <person name="Yin Y."/>
            <person name="Wang J."/>
        </authorList>
    </citation>
    <scope>NUCLEOTIDE SEQUENCE [LARGE SCALE GENOMIC DNA]</scope>
    <source>
        <strain evidence="9">05x7-T-G4-1.051#20</strain>
    </source>
</reference>
<dbReference type="GO" id="GO:0009986">
    <property type="term" value="C:cell surface"/>
    <property type="evidence" value="ECO:0007669"/>
    <property type="project" value="TreeGrafter"/>
</dbReference>
<dbReference type="CDD" id="cd00054">
    <property type="entry name" value="EGF_CA"/>
    <property type="match status" value="2"/>
</dbReference>
<feature type="disulfide bond" evidence="5">
    <location>
        <begin position="192"/>
        <end position="201"/>
    </location>
</feature>
<feature type="transmembrane region" description="Helical" evidence="7">
    <location>
        <begin position="519"/>
        <end position="543"/>
    </location>
</feature>
<dbReference type="GO" id="GO:0005886">
    <property type="term" value="C:plasma membrane"/>
    <property type="evidence" value="ECO:0007669"/>
    <property type="project" value="TreeGrafter"/>
</dbReference>
<proteinExistence type="predicted"/>
<feature type="domain" description="EGF-like" evidence="8">
    <location>
        <begin position="166"/>
        <end position="202"/>
    </location>
</feature>
<dbReference type="SMART" id="SM00179">
    <property type="entry name" value="EGF_CA"/>
    <property type="match status" value="2"/>
</dbReference>
<dbReference type="GO" id="GO:0005509">
    <property type="term" value="F:calcium ion binding"/>
    <property type="evidence" value="ECO:0007669"/>
    <property type="project" value="InterPro"/>
</dbReference>
<dbReference type="PROSITE" id="PS00010">
    <property type="entry name" value="ASX_HYDROXYL"/>
    <property type="match status" value="2"/>
</dbReference>
<protein>
    <submittedName>
        <fullName evidence="9">Fibropellin-3</fullName>
    </submittedName>
</protein>
<dbReference type="InterPro" id="IPR000742">
    <property type="entry name" value="EGF"/>
</dbReference>
<dbReference type="InterPro" id="IPR035914">
    <property type="entry name" value="Sperma_CUB_dom_sf"/>
</dbReference>
<evidence type="ECO:0000256" key="6">
    <source>
        <dbReference type="SAM" id="MobiDB-lite"/>
    </source>
</evidence>
<keyword evidence="3" id="KW-0677">Repeat</keyword>
<dbReference type="InterPro" id="IPR001881">
    <property type="entry name" value="EGF-like_Ca-bd_dom"/>
</dbReference>
<feature type="domain" description="EGF-like" evidence="8">
    <location>
        <begin position="383"/>
        <end position="418"/>
    </location>
</feature>
<dbReference type="SMART" id="SM00181">
    <property type="entry name" value="EGF"/>
    <property type="match status" value="5"/>
</dbReference>
<dbReference type="GO" id="GO:0007219">
    <property type="term" value="P:Notch signaling pathway"/>
    <property type="evidence" value="ECO:0007669"/>
    <property type="project" value="TreeGrafter"/>
</dbReference>
<comment type="caution">
    <text evidence="5">Lacks conserved residue(s) required for the propagation of feature annotation.</text>
</comment>
<feature type="disulfide bond" evidence="5">
    <location>
        <begin position="387"/>
        <end position="397"/>
    </location>
</feature>
<dbReference type="PANTHER" id="PTHR45836">
    <property type="entry name" value="SLIT HOMOLOG"/>
    <property type="match status" value="1"/>
</dbReference>
<dbReference type="GO" id="GO:0007411">
    <property type="term" value="P:axon guidance"/>
    <property type="evidence" value="ECO:0007669"/>
    <property type="project" value="TreeGrafter"/>
</dbReference>
<evidence type="ECO:0000256" key="4">
    <source>
        <dbReference type="ARBA" id="ARBA00023157"/>
    </source>
</evidence>
<feature type="transmembrane region" description="Helical" evidence="7">
    <location>
        <begin position="15"/>
        <end position="41"/>
    </location>
</feature>
<dbReference type="EMBL" id="JH815935">
    <property type="protein sequence ID" value="EKC25925.1"/>
    <property type="molecule type" value="Genomic_DNA"/>
</dbReference>
<evidence type="ECO:0000256" key="2">
    <source>
        <dbReference type="ARBA" id="ARBA00022729"/>
    </source>
</evidence>
<dbReference type="PROSITE" id="PS50026">
    <property type="entry name" value="EGF_3"/>
    <property type="match status" value="4"/>
</dbReference>
<keyword evidence="7" id="KW-1133">Transmembrane helix</keyword>
<gene>
    <name evidence="9" type="ORF">CGI_10013427</name>
</gene>
<dbReference type="SUPFAM" id="SSF57196">
    <property type="entry name" value="EGF/Laminin"/>
    <property type="match status" value="2"/>
</dbReference>
<evidence type="ECO:0000256" key="7">
    <source>
        <dbReference type="SAM" id="Phobius"/>
    </source>
</evidence>
<feature type="compositionally biased region" description="Basic and acidic residues" evidence="6">
    <location>
        <begin position="568"/>
        <end position="577"/>
    </location>
</feature>
<organism evidence="9">
    <name type="scientific">Magallana gigas</name>
    <name type="common">Pacific oyster</name>
    <name type="synonym">Crassostrea gigas</name>
    <dbReference type="NCBI Taxonomy" id="29159"/>
    <lineage>
        <taxon>Eukaryota</taxon>
        <taxon>Metazoa</taxon>
        <taxon>Spiralia</taxon>
        <taxon>Lophotrochozoa</taxon>
        <taxon>Mollusca</taxon>
        <taxon>Bivalvia</taxon>
        <taxon>Autobranchia</taxon>
        <taxon>Pteriomorphia</taxon>
        <taxon>Ostreida</taxon>
        <taxon>Ostreoidea</taxon>
        <taxon>Ostreidae</taxon>
        <taxon>Magallana</taxon>
    </lineage>
</organism>
<keyword evidence="1 5" id="KW-0245">EGF-like domain</keyword>
<dbReference type="AlphaFoldDB" id="K1QAQ3"/>